<dbReference type="InterPro" id="IPR014001">
    <property type="entry name" value="Helicase_ATP-bd"/>
</dbReference>
<comment type="caution">
    <text evidence="3">The sequence shown here is derived from an EMBL/GenBank/DDBJ whole genome shotgun (WGS) entry which is preliminary data.</text>
</comment>
<dbReference type="PANTHER" id="PTHR41313:SF1">
    <property type="entry name" value="DNA METHYLASE ADENINE-SPECIFIC DOMAIN-CONTAINING PROTEIN"/>
    <property type="match status" value="1"/>
</dbReference>
<organism evidence="3 4">
    <name type="scientific">Faecousia intestinalis</name>
    <dbReference type="NCBI Taxonomy" id="3133167"/>
    <lineage>
        <taxon>Bacteria</taxon>
        <taxon>Bacillati</taxon>
        <taxon>Bacillota</taxon>
        <taxon>Clostridia</taxon>
        <taxon>Eubacteriales</taxon>
        <taxon>Oscillospiraceae</taxon>
        <taxon>Faecousia</taxon>
    </lineage>
</organism>
<gene>
    <name evidence="3" type="ORF">WMO66_09715</name>
</gene>
<evidence type="ECO:0000313" key="3">
    <source>
        <dbReference type="EMBL" id="MEQ2511517.1"/>
    </source>
</evidence>
<dbReference type="SMART" id="SM00487">
    <property type="entry name" value="DEXDc"/>
    <property type="match status" value="1"/>
</dbReference>
<sequence>ARKERLEIIFENNFGCVRRRNFDGSFLNFPTMSKSVKLYPYQKNAVTRIIFTPNTLLAHDVGAGKTYVMIAAGQEMKRMGLSAKNMYVVPNNIVGQWKNIFSVMYPNAKLLCVAPKNFTPNKREKVLERIRDEEFDGIIIAYSCFEQIPLSKDYYMEELKEKKKLVTELAEQEGKATSKLKKKKEALEKALSEMAAAMDDMYDTVYFDELGITRLFVDEAHNFKNVPFETKANKVLGISGSGSKRCQDMMDKVHMVQKKNDGKGVVLATGTPITNSITDAYIMQQYLQSGELAMLDLQSFDAWIGMFAERSTEFEIDVDTSSYRLATRFAKFHNLPELTSLLSSIADFHQVDASAGIPVHDGYNDALIAKTPAFAAYLDDISQRADDVRGGMVSRRVDNMLKITTDGRKAALDLRLVDPNAEFTYQSKVARCAENAADIYFKNVQSKATQLIFCDTSTPKAGFNIYDELKTALMNLGIPEVQIAYIHDAETELKRAQLFMKVRSGDIRILIGSTFKLGLGVNIQDRLIALHHIDVPWRPADMTQREGRILRQGNTNVQVYIYRYITEGSFDAYSWQLLETKQRFISDLLSGSLTARSGADIEDTVLDYAEVKALAVGNPLVKQRVEAANELTRYLTLQRKLVDSRIRMEKELLELPGRLAHQRTLIIQCEEDLSYYQAWKAANPLAADNRLKKEEAEKRKALREDITSAIKSHVLEAREKTLMTYRGFAIVLPANMTQEKPYVWLSRRGKYYVELGDTEIGNLMRIDHALDMLDGHLETLKTGLSKLTEKEAELKAELAKEESYSEQIEKYSAEVEKLDKKLGVNKK</sequence>
<feature type="coiled-coil region" evidence="1">
    <location>
        <begin position="777"/>
        <end position="821"/>
    </location>
</feature>
<dbReference type="EMBL" id="JBBMFF010000237">
    <property type="protein sequence ID" value="MEQ2511517.1"/>
    <property type="molecule type" value="Genomic_DNA"/>
</dbReference>
<feature type="domain" description="Helicase C-terminal" evidence="2">
    <location>
        <begin position="436"/>
        <end position="609"/>
    </location>
</feature>
<name>A0ABV1G819_9FIRM</name>
<dbReference type="SUPFAM" id="SSF52540">
    <property type="entry name" value="P-loop containing nucleoside triphosphate hydrolases"/>
    <property type="match status" value="2"/>
</dbReference>
<protein>
    <submittedName>
        <fullName evidence="3">SNF2-related protein</fullName>
    </submittedName>
</protein>
<dbReference type="Pfam" id="PF00271">
    <property type="entry name" value="Helicase_C"/>
    <property type="match status" value="1"/>
</dbReference>
<dbReference type="InterPro" id="IPR001650">
    <property type="entry name" value="Helicase_C-like"/>
</dbReference>
<dbReference type="SMART" id="SM00490">
    <property type="entry name" value="HELICc"/>
    <property type="match status" value="1"/>
</dbReference>
<keyword evidence="1" id="KW-0175">Coiled coil</keyword>
<dbReference type="Pfam" id="PF04851">
    <property type="entry name" value="ResIII"/>
    <property type="match status" value="1"/>
</dbReference>
<dbReference type="InterPro" id="IPR052933">
    <property type="entry name" value="DNA_Protect_Modify"/>
</dbReference>
<accession>A0ABV1G819</accession>
<feature type="non-terminal residue" evidence="3">
    <location>
        <position position="1"/>
    </location>
</feature>
<dbReference type="InterPro" id="IPR027417">
    <property type="entry name" value="P-loop_NTPase"/>
</dbReference>
<evidence type="ECO:0000256" key="1">
    <source>
        <dbReference type="SAM" id="Coils"/>
    </source>
</evidence>
<dbReference type="PROSITE" id="PS51194">
    <property type="entry name" value="HELICASE_CTER"/>
    <property type="match status" value="1"/>
</dbReference>
<dbReference type="PANTHER" id="PTHR41313">
    <property type="entry name" value="ADENINE-SPECIFIC METHYLTRANSFERASE"/>
    <property type="match status" value="1"/>
</dbReference>
<dbReference type="Gene3D" id="3.40.50.300">
    <property type="entry name" value="P-loop containing nucleotide triphosphate hydrolases"/>
    <property type="match status" value="2"/>
</dbReference>
<keyword evidence="4" id="KW-1185">Reference proteome</keyword>
<feature type="coiled-coil region" evidence="1">
    <location>
        <begin position="155"/>
        <end position="200"/>
    </location>
</feature>
<evidence type="ECO:0000259" key="2">
    <source>
        <dbReference type="PROSITE" id="PS51194"/>
    </source>
</evidence>
<proteinExistence type="predicted"/>
<dbReference type="Proteomes" id="UP001491552">
    <property type="component" value="Unassembled WGS sequence"/>
</dbReference>
<evidence type="ECO:0000313" key="4">
    <source>
        <dbReference type="Proteomes" id="UP001491552"/>
    </source>
</evidence>
<reference evidence="3 4" key="1">
    <citation type="submission" date="2024-03" db="EMBL/GenBank/DDBJ databases">
        <title>Human intestinal bacterial collection.</title>
        <authorList>
            <person name="Pauvert C."/>
            <person name="Hitch T.C.A."/>
            <person name="Clavel T."/>
        </authorList>
    </citation>
    <scope>NUCLEOTIDE SEQUENCE [LARGE SCALE GENOMIC DNA]</scope>
    <source>
        <strain evidence="3 4">CLA-AA-H192</strain>
    </source>
</reference>
<dbReference type="InterPro" id="IPR006935">
    <property type="entry name" value="Helicase/UvrB_N"/>
</dbReference>
<dbReference type="RefSeq" id="WP_349136234.1">
    <property type="nucleotide sequence ID" value="NZ_JBBMFF010000237.1"/>
</dbReference>